<dbReference type="EMBL" id="HBUE01198027">
    <property type="protein sequence ID" value="CAG6528496.1"/>
    <property type="molecule type" value="Transcribed_RNA"/>
</dbReference>
<protein>
    <submittedName>
        <fullName evidence="2">(northern house mosquito) hypothetical protein</fullName>
    </submittedName>
</protein>
<accession>A0A8D8JZR9</accession>
<proteinExistence type="predicted"/>
<name>A0A8D8JZR9_CULPI</name>
<dbReference type="EMBL" id="HBUE01198025">
    <property type="protein sequence ID" value="CAG6528495.1"/>
    <property type="molecule type" value="Transcribed_RNA"/>
</dbReference>
<evidence type="ECO:0000313" key="2">
    <source>
        <dbReference type="EMBL" id="CAG6580241.1"/>
    </source>
</evidence>
<dbReference type="EMBL" id="HBUE01304098">
    <property type="protein sequence ID" value="CAG6580241.1"/>
    <property type="molecule type" value="Transcribed_RNA"/>
</dbReference>
<reference evidence="2" key="1">
    <citation type="submission" date="2021-05" db="EMBL/GenBank/DDBJ databases">
        <authorList>
            <person name="Alioto T."/>
            <person name="Alioto T."/>
            <person name="Gomez Garrido J."/>
        </authorList>
    </citation>
    <scope>NUCLEOTIDE SEQUENCE</scope>
</reference>
<feature type="region of interest" description="Disordered" evidence="1">
    <location>
        <begin position="1"/>
        <end position="20"/>
    </location>
</feature>
<dbReference type="AlphaFoldDB" id="A0A8D8JZR9"/>
<sequence>MIRRTLPRTGKLRRRPSCSEQTCIRPGPALGVFGTDRISSSGHTRPFRGAFLPTFFITVACPPSTRFEAKSTNNVNVHKHLSNPIIARIFVRYKSFLLDMN</sequence>
<dbReference type="EMBL" id="HBUE01304096">
    <property type="protein sequence ID" value="CAG6580240.1"/>
    <property type="molecule type" value="Transcribed_RNA"/>
</dbReference>
<evidence type="ECO:0000256" key="1">
    <source>
        <dbReference type="SAM" id="MobiDB-lite"/>
    </source>
</evidence>
<feature type="compositionally biased region" description="Basic residues" evidence="1">
    <location>
        <begin position="1"/>
        <end position="16"/>
    </location>
</feature>
<organism evidence="2">
    <name type="scientific">Culex pipiens</name>
    <name type="common">House mosquito</name>
    <dbReference type="NCBI Taxonomy" id="7175"/>
    <lineage>
        <taxon>Eukaryota</taxon>
        <taxon>Metazoa</taxon>
        <taxon>Ecdysozoa</taxon>
        <taxon>Arthropoda</taxon>
        <taxon>Hexapoda</taxon>
        <taxon>Insecta</taxon>
        <taxon>Pterygota</taxon>
        <taxon>Neoptera</taxon>
        <taxon>Endopterygota</taxon>
        <taxon>Diptera</taxon>
        <taxon>Nematocera</taxon>
        <taxon>Culicoidea</taxon>
        <taxon>Culicidae</taxon>
        <taxon>Culicinae</taxon>
        <taxon>Culicini</taxon>
        <taxon>Culex</taxon>
        <taxon>Culex</taxon>
    </lineage>
</organism>